<dbReference type="InterPro" id="IPR001296">
    <property type="entry name" value="Glyco_trans_1"/>
</dbReference>
<dbReference type="InterPro" id="IPR050194">
    <property type="entry name" value="Glycosyltransferase_grp1"/>
</dbReference>
<protein>
    <submittedName>
        <fullName evidence="3">Glycosyltransferase family 4 protein</fullName>
    </submittedName>
</protein>
<dbReference type="PANTHER" id="PTHR45947">
    <property type="entry name" value="SULFOQUINOVOSYL TRANSFERASE SQD2"/>
    <property type="match status" value="1"/>
</dbReference>
<dbReference type="RefSeq" id="WP_154485069.1">
    <property type="nucleotide sequence ID" value="NZ_VULR01000025.1"/>
</dbReference>
<dbReference type="InterPro" id="IPR028098">
    <property type="entry name" value="Glyco_trans_4-like_N"/>
</dbReference>
<feature type="domain" description="Glycosyl transferase family 1" evidence="1">
    <location>
        <begin position="217"/>
        <end position="386"/>
    </location>
</feature>
<dbReference type="SUPFAM" id="SSF53756">
    <property type="entry name" value="UDP-Glycosyltransferase/glycogen phosphorylase"/>
    <property type="match status" value="1"/>
</dbReference>
<dbReference type="EMBL" id="VULR01000025">
    <property type="protein sequence ID" value="MSS44400.1"/>
    <property type="molecule type" value="Genomic_DNA"/>
</dbReference>
<sequence>MKILKLSPYYEPEQIASSHFTRDLEEAYINAGFEIEIYTPTPTRGVSKAIREKYKKIKYEEKYDGKIKVHRFAMFAEGKNPILRAIRYILCNIAQYFKGIRSKNIDIIITGSTPPTQGMLVALIKRKLNVPVIYNLQDIFPDSLVNTGLTKKGSFLWKIGHVIEKYTYENADKIVVISEDFKKNIMDKGVPEEKIEVIYNWVDENEVVPINKNDNILFEKCNLNREQFYVVYAGNLGYAQNIGVILKAAERLIEYSDIKFVIFGGGQLEDYYKDMARNMKLENVVFFPLQPYSLVSNVYSLGDVSIVSCKEGFGKSAMPSKTWSIMSAATAVVANFDVDTDLHRIIENNKVGLFTKAGDYEGLKNAILELYRDRELCTIMGRNGREFILNNLTRGVGTQRYLNVIKELEE</sequence>
<dbReference type="AlphaFoldDB" id="A0A844FKD1"/>
<feature type="domain" description="Glycosyltransferase subfamily 4-like N-terminal" evidence="2">
    <location>
        <begin position="20"/>
        <end position="205"/>
    </location>
</feature>
<dbReference type="CDD" id="cd03794">
    <property type="entry name" value="GT4_WbuB-like"/>
    <property type="match status" value="1"/>
</dbReference>
<gene>
    <name evidence="3" type="ORF">FYJ27_11910</name>
</gene>
<evidence type="ECO:0000313" key="4">
    <source>
        <dbReference type="Proteomes" id="UP000462760"/>
    </source>
</evidence>
<dbReference type="Proteomes" id="UP000462760">
    <property type="component" value="Unassembled WGS sequence"/>
</dbReference>
<reference evidence="3 4" key="1">
    <citation type="submission" date="2019-08" db="EMBL/GenBank/DDBJ databases">
        <title>In-depth cultivation of the pig gut microbiome towards novel bacterial diversity and tailored functional studies.</title>
        <authorList>
            <person name="Wylensek D."/>
            <person name="Hitch T.C.A."/>
            <person name="Clavel T."/>
        </authorList>
    </citation>
    <scope>NUCLEOTIDE SEQUENCE [LARGE SCALE GENOMIC DNA]</scope>
    <source>
        <strain evidence="3 4">Med78-601-WT-4W-RMD-3</strain>
    </source>
</reference>
<dbReference type="Gene3D" id="3.40.50.2000">
    <property type="entry name" value="Glycogen Phosphorylase B"/>
    <property type="match status" value="2"/>
</dbReference>
<dbReference type="Pfam" id="PF00534">
    <property type="entry name" value="Glycos_transf_1"/>
    <property type="match status" value="1"/>
</dbReference>
<evidence type="ECO:0000259" key="2">
    <source>
        <dbReference type="Pfam" id="PF13439"/>
    </source>
</evidence>
<keyword evidence="3" id="KW-0808">Transferase</keyword>
<evidence type="ECO:0000259" key="1">
    <source>
        <dbReference type="Pfam" id="PF00534"/>
    </source>
</evidence>
<proteinExistence type="predicted"/>
<dbReference type="OrthoDB" id="9804196at2"/>
<dbReference type="PANTHER" id="PTHR45947:SF3">
    <property type="entry name" value="SULFOQUINOVOSYL TRANSFERASE SQD2"/>
    <property type="match status" value="1"/>
</dbReference>
<dbReference type="GO" id="GO:0016758">
    <property type="term" value="F:hexosyltransferase activity"/>
    <property type="evidence" value="ECO:0007669"/>
    <property type="project" value="TreeGrafter"/>
</dbReference>
<accession>A0A844FKD1</accession>
<dbReference type="Pfam" id="PF13439">
    <property type="entry name" value="Glyco_transf_4"/>
    <property type="match status" value="1"/>
</dbReference>
<evidence type="ECO:0000313" key="3">
    <source>
        <dbReference type="EMBL" id="MSS44400.1"/>
    </source>
</evidence>
<name>A0A844FKD1_9FIRM</name>
<organism evidence="3 4">
    <name type="scientific">Anaerosalibacter bizertensis</name>
    <dbReference type="NCBI Taxonomy" id="932217"/>
    <lineage>
        <taxon>Bacteria</taxon>
        <taxon>Bacillati</taxon>
        <taxon>Bacillota</taxon>
        <taxon>Tissierellia</taxon>
        <taxon>Tissierellales</taxon>
        <taxon>Sporanaerobacteraceae</taxon>
        <taxon>Anaerosalibacter</taxon>
    </lineage>
</organism>
<comment type="caution">
    <text evidence="3">The sequence shown here is derived from an EMBL/GenBank/DDBJ whole genome shotgun (WGS) entry which is preliminary data.</text>
</comment>